<dbReference type="Pfam" id="PF21948">
    <property type="entry name" value="LplA-B_cat"/>
    <property type="match status" value="1"/>
</dbReference>
<evidence type="ECO:0000313" key="7">
    <source>
        <dbReference type="EMBL" id="TCD62939.1"/>
    </source>
</evidence>
<dbReference type="InterPro" id="IPR020605">
    <property type="entry name" value="Octanoyltransferase_CS"/>
</dbReference>
<gene>
    <name evidence="7" type="ORF">EIP91_006202</name>
</gene>
<dbReference type="Gene3D" id="3.30.930.10">
    <property type="entry name" value="Bira Bifunctional Protein, Domain 2"/>
    <property type="match status" value="1"/>
</dbReference>
<comment type="similarity">
    <text evidence="2">Belongs to the LipB family.</text>
</comment>
<evidence type="ECO:0000256" key="2">
    <source>
        <dbReference type="ARBA" id="ARBA00007907"/>
    </source>
</evidence>
<protein>
    <recommendedName>
        <fullName evidence="3">lipoyl(octanoyl) transferase</fullName>
        <ecNumber evidence="3">2.3.1.181</ecNumber>
    </recommendedName>
</protein>
<evidence type="ECO:0000256" key="5">
    <source>
        <dbReference type="ARBA" id="ARBA00023315"/>
    </source>
</evidence>
<dbReference type="EMBL" id="RWJN01000334">
    <property type="protein sequence ID" value="TCD62939.1"/>
    <property type="molecule type" value="Genomic_DNA"/>
</dbReference>
<dbReference type="EC" id="2.3.1.181" evidence="3"/>
<dbReference type="SUPFAM" id="SSF55681">
    <property type="entry name" value="Class II aaRS and biotin synthetases"/>
    <property type="match status" value="1"/>
</dbReference>
<dbReference type="Proteomes" id="UP000292702">
    <property type="component" value="Unassembled WGS sequence"/>
</dbReference>
<dbReference type="PROSITE" id="PS01313">
    <property type="entry name" value="LIPB"/>
    <property type="match status" value="1"/>
</dbReference>
<dbReference type="PANTHER" id="PTHR10993:SF7">
    <property type="entry name" value="LIPOYLTRANSFERASE 2, MITOCHONDRIAL-RELATED"/>
    <property type="match status" value="1"/>
</dbReference>
<keyword evidence="5" id="KW-0012">Acyltransferase</keyword>
<name>A0A4R0REF8_9APHY</name>
<reference evidence="7 8" key="1">
    <citation type="submission" date="2018-11" db="EMBL/GenBank/DDBJ databases">
        <title>Genome assembly of Steccherinum ochraceum LE-BIN_3174, the white-rot fungus of the Steccherinaceae family (The Residual Polyporoid clade, Polyporales, Basidiomycota).</title>
        <authorList>
            <person name="Fedorova T.V."/>
            <person name="Glazunova O.A."/>
            <person name="Landesman E.O."/>
            <person name="Moiseenko K.V."/>
            <person name="Psurtseva N.V."/>
            <person name="Savinova O.S."/>
            <person name="Shakhova N.V."/>
            <person name="Tyazhelova T.V."/>
            <person name="Vasina D.V."/>
        </authorList>
    </citation>
    <scope>NUCLEOTIDE SEQUENCE [LARGE SCALE GENOMIC DNA]</scope>
    <source>
        <strain evidence="7 8">LE-BIN_3174</strain>
    </source>
</reference>
<dbReference type="PANTHER" id="PTHR10993">
    <property type="entry name" value="OCTANOYLTRANSFERASE"/>
    <property type="match status" value="1"/>
</dbReference>
<organism evidence="7 8">
    <name type="scientific">Steccherinum ochraceum</name>
    <dbReference type="NCBI Taxonomy" id="92696"/>
    <lineage>
        <taxon>Eukaryota</taxon>
        <taxon>Fungi</taxon>
        <taxon>Dikarya</taxon>
        <taxon>Basidiomycota</taxon>
        <taxon>Agaricomycotina</taxon>
        <taxon>Agaricomycetes</taxon>
        <taxon>Polyporales</taxon>
        <taxon>Steccherinaceae</taxon>
        <taxon>Steccherinum</taxon>
    </lineage>
</organism>
<evidence type="ECO:0000313" key="8">
    <source>
        <dbReference type="Proteomes" id="UP000292702"/>
    </source>
</evidence>
<dbReference type="InterPro" id="IPR004143">
    <property type="entry name" value="BPL_LPL_catalytic"/>
</dbReference>
<accession>A0A4R0REF8</accession>
<dbReference type="InterPro" id="IPR045864">
    <property type="entry name" value="aa-tRNA-synth_II/BPL/LPL"/>
</dbReference>
<evidence type="ECO:0000256" key="4">
    <source>
        <dbReference type="ARBA" id="ARBA00022679"/>
    </source>
</evidence>
<comment type="pathway">
    <text evidence="1">Protein modification; protein lipoylation via endogenous pathway; protein N(6)-(lipoyl)lysine from octanoyl-[acyl-carrier-protein]: step 1/2.</text>
</comment>
<dbReference type="InterPro" id="IPR000544">
    <property type="entry name" value="Octanoyltransferase"/>
</dbReference>
<feature type="domain" description="BPL/LPL catalytic" evidence="6">
    <location>
        <begin position="38"/>
        <end position="230"/>
    </location>
</feature>
<dbReference type="UniPathway" id="UPA00538">
    <property type="reaction ID" value="UER00592"/>
</dbReference>
<keyword evidence="4" id="KW-0808">Transferase</keyword>
<dbReference type="NCBIfam" id="TIGR00214">
    <property type="entry name" value="lipB"/>
    <property type="match status" value="1"/>
</dbReference>
<dbReference type="GO" id="GO:0033819">
    <property type="term" value="F:lipoyl(octanoyl) transferase activity"/>
    <property type="evidence" value="ECO:0007669"/>
    <property type="project" value="UniProtKB-EC"/>
</dbReference>
<dbReference type="OrthoDB" id="19908at2759"/>
<keyword evidence="8" id="KW-1185">Reference proteome</keyword>
<evidence type="ECO:0000256" key="1">
    <source>
        <dbReference type="ARBA" id="ARBA00004821"/>
    </source>
</evidence>
<proteinExistence type="inferred from homology"/>
<dbReference type="PROSITE" id="PS51733">
    <property type="entry name" value="BPL_LPL_CATALYTIC"/>
    <property type="match status" value="1"/>
</dbReference>
<comment type="caution">
    <text evidence="7">The sequence shown here is derived from an EMBL/GenBank/DDBJ whole genome shotgun (WGS) entry which is preliminary data.</text>
</comment>
<dbReference type="AlphaFoldDB" id="A0A4R0REF8"/>
<sequence>MPLPPILYHFFRSPLPYARTLALQERIHALQLALRRSQSHQDILLLLEHRPVYTTGRRQIASSPEVLAEEQRLTEIGADFVTTQRGGQITYHGPGQLIGYPLIDLGRTTPTIGIRDYICKMQTVLRRYLSESHGIVSVPSDNTGVFLDAHTKIASIGVQVRHRLTTHGFGLNITPEIYPWFDQIVACGLADVRQTSIAAVSTGKTSENVTVPGEIDGLVGRWGKVFERDMEKLDVAREGELAEMIRVLEQEAQYAGPWSRTPDSASP</sequence>
<evidence type="ECO:0000256" key="3">
    <source>
        <dbReference type="ARBA" id="ARBA00012334"/>
    </source>
</evidence>
<dbReference type="GO" id="GO:0009249">
    <property type="term" value="P:protein lipoylation"/>
    <property type="evidence" value="ECO:0007669"/>
    <property type="project" value="InterPro"/>
</dbReference>
<dbReference type="STRING" id="92696.A0A4R0REF8"/>
<evidence type="ECO:0000259" key="6">
    <source>
        <dbReference type="PROSITE" id="PS51733"/>
    </source>
</evidence>